<evidence type="ECO:0008006" key="5">
    <source>
        <dbReference type="Google" id="ProtNLM"/>
    </source>
</evidence>
<dbReference type="InterPro" id="IPR043519">
    <property type="entry name" value="NT_sf"/>
</dbReference>
<protein>
    <recommendedName>
        <fullName evidence="5">Polymerase nucleotidyl transferase domain-containing protein</fullName>
    </recommendedName>
</protein>
<gene>
    <name evidence="1" type="ORF">MFU01_64120</name>
    <name evidence="2" type="ORF">SAMN05443572_114223</name>
</gene>
<reference evidence="1 4" key="2">
    <citation type="submission" date="2019-07" db="EMBL/GenBank/DDBJ databases">
        <title>Whole genome shotgun sequence of Myxococcus fulvus NBRC 100333.</title>
        <authorList>
            <person name="Hosoyama A."/>
            <person name="Uohara A."/>
            <person name="Ohji S."/>
            <person name="Ichikawa N."/>
        </authorList>
    </citation>
    <scope>NUCLEOTIDE SEQUENCE [LARGE SCALE GENOMIC DNA]</scope>
    <source>
        <strain evidence="1 4">NBRC 100333</strain>
    </source>
</reference>
<dbReference type="AlphaFoldDB" id="A0A511TB27"/>
<comment type="caution">
    <text evidence="1">The sequence shown here is derived from an EMBL/GenBank/DDBJ whole genome shotgun (WGS) entry which is preliminary data.</text>
</comment>
<evidence type="ECO:0000313" key="1">
    <source>
        <dbReference type="EMBL" id="GEN11375.1"/>
    </source>
</evidence>
<proteinExistence type="predicted"/>
<organism evidence="1 4">
    <name type="scientific">Myxococcus fulvus</name>
    <dbReference type="NCBI Taxonomy" id="33"/>
    <lineage>
        <taxon>Bacteria</taxon>
        <taxon>Pseudomonadati</taxon>
        <taxon>Myxococcota</taxon>
        <taxon>Myxococcia</taxon>
        <taxon>Myxococcales</taxon>
        <taxon>Cystobacterineae</taxon>
        <taxon>Myxococcaceae</taxon>
        <taxon>Myxococcus</taxon>
    </lineage>
</organism>
<evidence type="ECO:0000313" key="4">
    <source>
        <dbReference type="Proteomes" id="UP000321514"/>
    </source>
</evidence>
<evidence type="ECO:0000313" key="2">
    <source>
        <dbReference type="EMBL" id="SEU39899.1"/>
    </source>
</evidence>
<sequence length="273" mass="30782">MTQLSRDDLVDLLGVDLGQLLALESLTPALEAAVFLSGSLVEGMGNAFSDIDVFIVGGGEPKGTSLHKAGEALFSVHMLGKRRVDFEYWSDAAVERLAAKLASLDLKEGGRDNVMMERRMTEDEIVFLHRVRTGVALMHDSRLERLRARFDFHRLSRWLQEVKIREVDDALEDLYGMMEQPDVALMRARELLNSACDAFCHARGGTNIRRKWRTRILGQLAASGDAEARAFEQRFWELQFPDGARLRTQPEALKAYLETCIRLCNQLTDVIEG</sequence>
<dbReference type="SUPFAM" id="SSF81301">
    <property type="entry name" value="Nucleotidyltransferase"/>
    <property type="match status" value="1"/>
</dbReference>
<accession>A0A511TB27</accession>
<dbReference type="STRING" id="1334629.MFUL124B02_00230"/>
<reference evidence="2 3" key="1">
    <citation type="submission" date="2016-10" db="EMBL/GenBank/DDBJ databases">
        <authorList>
            <person name="Varghese N."/>
            <person name="Submissions S."/>
        </authorList>
    </citation>
    <scope>NUCLEOTIDE SEQUENCE [LARGE SCALE GENOMIC DNA]</scope>
    <source>
        <strain evidence="2 3">DSM 16525</strain>
    </source>
</reference>
<name>A0A511TB27_MYXFU</name>
<dbReference type="RefSeq" id="WP_074958913.1">
    <property type="nucleotide sequence ID" value="NZ_BJXR01000046.1"/>
</dbReference>
<dbReference type="Proteomes" id="UP000321514">
    <property type="component" value="Unassembled WGS sequence"/>
</dbReference>
<dbReference type="EMBL" id="BJXR01000046">
    <property type="protein sequence ID" value="GEN11375.1"/>
    <property type="molecule type" value="Genomic_DNA"/>
</dbReference>
<evidence type="ECO:0000313" key="3">
    <source>
        <dbReference type="Proteomes" id="UP000183760"/>
    </source>
</evidence>
<dbReference type="OrthoDB" id="5490405at2"/>
<dbReference type="Proteomes" id="UP000183760">
    <property type="component" value="Unassembled WGS sequence"/>
</dbReference>
<keyword evidence="3" id="KW-1185">Reference proteome</keyword>
<dbReference type="EMBL" id="FOIB01000014">
    <property type="protein sequence ID" value="SEU39899.1"/>
    <property type="molecule type" value="Genomic_DNA"/>
</dbReference>